<proteinExistence type="predicted"/>
<dbReference type="PANTHER" id="PTHR46832">
    <property type="entry name" value="5'-METHYLTHIOADENOSINE/S-ADENOSYLHOMOCYSTEINE NUCLEOSIDASE"/>
    <property type="match status" value="1"/>
</dbReference>
<dbReference type="InterPro" id="IPR000845">
    <property type="entry name" value="Nucleoside_phosphorylase_d"/>
</dbReference>
<name>A0ABZ2Z185_9BACT</name>
<dbReference type="InterPro" id="IPR035994">
    <property type="entry name" value="Nucleoside_phosphorylase_sf"/>
</dbReference>
<dbReference type="SUPFAM" id="SSF53167">
    <property type="entry name" value="Purine and uridine phosphorylases"/>
    <property type="match status" value="1"/>
</dbReference>
<dbReference type="Pfam" id="PF01048">
    <property type="entry name" value="PNP_UDP_1"/>
    <property type="match status" value="1"/>
</dbReference>
<organism evidence="2 3">
    <name type="scientific">Chitinophaga caseinilytica</name>
    <dbReference type="NCBI Taxonomy" id="2267521"/>
    <lineage>
        <taxon>Bacteria</taxon>
        <taxon>Pseudomonadati</taxon>
        <taxon>Bacteroidota</taxon>
        <taxon>Chitinophagia</taxon>
        <taxon>Chitinophagales</taxon>
        <taxon>Chitinophagaceae</taxon>
        <taxon>Chitinophaga</taxon>
    </lineage>
</organism>
<feature type="domain" description="Nucleoside phosphorylase" evidence="1">
    <location>
        <begin position="42"/>
        <end position="193"/>
    </location>
</feature>
<evidence type="ECO:0000313" key="2">
    <source>
        <dbReference type="EMBL" id="WZN44441.1"/>
    </source>
</evidence>
<dbReference type="EMBL" id="CP150096">
    <property type="protein sequence ID" value="WZN44441.1"/>
    <property type="molecule type" value="Genomic_DNA"/>
</dbReference>
<sequence length="206" mass="22444">MNNGNDGLDIISGLMRQDPLLVFALQSEAAGEFDQYKPLIVGIGKVNAAYHLTRYLQQNRPALILNLGSAGSHTFARGEVVCCTQFIQRDMDVRGLGFRLYETPLSGEEPVLQYGLSVPGLPQGICGTGDSFEMDHKTDDYNVIDMEAYPLALIARKEGIPFLCLKYISDGADGNAAEDWQVLVHHAAVAFKKIIGSWLENAGVPA</sequence>
<evidence type="ECO:0000313" key="3">
    <source>
        <dbReference type="Proteomes" id="UP001449657"/>
    </source>
</evidence>
<dbReference type="Proteomes" id="UP001449657">
    <property type="component" value="Chromosome"/>
</dbReference>
<reference evidence="2 3" key="1">
    <citation type="submission" date="2024-03" db="EMBL/GenBank/DDBJ databases">
        <title>Chitinophaga caseinilytica sp. nov., a casein hydrolysing bacterium isolated from forest soil.</title>
        <authorList>
            <person name="Lee D.S."/>
            <person name="Han D.M."/>
            <person name="Baek J.H."/>
            <person name="Choi D.G."/>
            <person name="Jeon J.H."/>
            <person name="Jeon C.O."/>
        </authorList>
    </citation>
    <scope>NUCLEOTIDE SEQUENCE [LARGE SCALE GENOMIC DNA]</scope>
    <source>
        <strain evidence="2 3">KACC 19118</strain>
    </source>
</reference>
<keyword evidence="3" id="KW-1185">Reference proteome</keyword>
<accession>A0ABZ2Z185</accession>
<evidence type="ECO:0000259" key="1">
    <source>
        <dbReference type="Pfam" id="PF01048"/>
    </source>
</evidence>
<protein>
    <recommendedName>
        <fullName evidence="1">Nucleoside phosphorylase domain-containing protein</fullName>
    </recommendedName>
</protein>
<gene>
    <name evidence="2" type="ORF">WJU22_16220</name>
</gene>
<dbReference type="Gene3D" id="3.40.50.1580">
    <property type="entry name" value="Nucleoside phosphorylase domain"/>
    <property type="match status" value="1"/>
</dbReference>
<dbReference type="RefSeq" id="WP_341839223.1">
    <property type="nucleotide sequence ID" value="NZ_CP149792.1"/>
</dbReference>
<dbReference type="PANTHER" id="PTHR46832:SF1">
    <property type="entry name" value="5'-METHYLTHIOADENOSINE_S-ADENOSYLHOMOCYSTEINE NUCLEOSIDASE"/>
    <property type="match status" value="1"/>
</dbReference>